<dbReference type="KEGG" id="buy:D8S85_13565"/>
<dbReference type="PROSITE" id="PS52016">
    <property type="entry name" value="TONB_DEPENDENT_REC_3"/>
    <property type="match status" value="1"/>
</dbReference>
<feature type="signal peptide" evidence="10">
    <location>
        <begin position="1"/>
        <end position="40"/>
    </location>
</feature>
<accession>A0A3Q9IQ94</accession>
<evidence type="ECO:0000259" key="11">
    <source>
        <dbReference type="Pfam" id="PF00593"/>
    </source>
</evidence>
<organism evidence="13 14">
    <name type="scientific">Butyricimonas faecalis</name>
    <dbReference type="NCBI Taxonomy" id="2093856"/>
    <lineage>
        <taxon>Bacteria</taxon>
        <taxon>Pseudomonadati</taxon>
        <taxon>Bacteroidota</taxon>
        <taxon>Bacteroidia</taxon>
        <taxon>Bacteroidales</taxon>
        <taxon>Odoribacteraceae</taxon>
        <taxon>Butyricimonas</taxon>
    </lineage>
</organism>
<protein>
    <submittedName>
        <fullName evidence="13">SusC/RagA family TonB-linked outer membrane protein</fullName>
    </submittedName>
</protein>
<dbReference type="InterPro" id="IPR039426">
    <property type="entry name" value="TonB-dep_rcpt-like"/>
</dbReference>
<dbReference type="AlphaFoldDB" id="A0A3Q9IQ94"/>
<dbReference type="Pfam" id="PF00593">
    <property type="entry name" value="TonB_dep_Rec_b-barrel"/>
    <property type="match status" value="1"/>
</dbReference>
<dbReference type="Gene3D" id="3.55.50.30">
    <property type="match status" value="1"/>
</dbReference>
<evidence type="ECO:0000313" key="14">
    <source>
        <dbReference type="Proteomes" id="UP000270673"/>
    </source>
</evidence>
<keyword evidence="5 9" id="KW-0798">TonB box</keyword>
<dbReference type="InterPro" id="IPR023997">
    <property type="entry name" value="TonB-dep_OMP_SusC/RagA_CS"/>
</dbReference>
<evidence type="ECO:0000256" key="6">
    <source>
        <dbReference type="ARBA" id="ARBA00023136"/>
    </source>
</evidence>
<sequence>MNKFMKNQKLQFKPGSFRLNGLFRVVFFMCCLLSAGLTQAQEKKITAEFKDAPLSNVLKQLEKLSTYKILFTYDDVQSYKVTVSLKDATITEALQKVLDGKPFVFSDVANGKYISVVYQPKKKSDATKEIKGKVVDSKGEIVIGATIRVVSATIGTATDIDGNFTLRVPEDVTTLEVGFVGMKTQLVSIKDKTEVRVVMEEDNTVLEDVVVTGIFKKTKESYTGAVSTISKDEIMAFRGQNMLQTLRNIDPAFNVMENNEFGSDPNRLPDITVRGNSSLSSNLEEFNAGNKNNLNTPLIIMDGFEISLTKLMDYNDEEIESINILKDAAATAIYGSRGANGVVVIVSRQPEPGKLKVFAQAGFTLDIPDLSSYDLMNAREKLKLEWEGGLCNTSNPKRDVLFKQAYYKRLKAVQEGVDTDWLSQPLHTGVGQNYNFRFEGGSEEFRWAASAGYKDIQGAMLGSERKTFNGSITLSYTYKDLIFRNQTSIGRNKSQESPYGTFSEYAKQQPYHAPYDSDGKLKRYFDGWDAWSGKTQNPLYDATLNNVEKSGYTEIINNFSVEWKVLPELTLRGQFGISHKDNTYDKYRSPESSEFIEFAGDQILRKGTYEFTTGKTNTYEGNLTLSYSKLFKEKHSLYVGLDGSIAQSDGYSYDFEVEGFTNDRSFIGNALNYPQNGKPLATESKTRRIGLVGNINYIYDNRYYADFSLRTDGSSQFGAKNRFATFWSAGIGWNLHHEAFLSGRDFLNTLRLRLSYGETGSQKFESWQALSMFEYYTDERYGVRSGSYLKGLGNENLKWQVTSQYNVGLEFTILNNRIKGNFDYYEKKTNNLLSLMNLPNSTGFSSYMENIGVVKNTGYEVSLNGYLIRDSKRDIVLMLSAKLAYNKDKITKLSEDIKRQTAELLKQDVDINYLFYEGRSQNSLYAVRSLGIDPSSGEEIFLDKNGNPTYTWAPSDKVYMGVSEPLYNGNAGLMFSWKDFSINFSFGYHWGGKLYNSTLLNKVEVTKNVIRNGNVDKRVLSNRWLHDGDVVFFRGISDVATRATSRFVMKDNVFELQSASVQYKWHAPYLRCLGLQTITFGVNVSDLFYVSSVKRERGTSYPFARTVGANVSLLF</sequence>
<keyword evidence="14" id="KW-1185">Reference proteome</keyword>
<evidence type="ECO:0000256" key="1">
    <source>
        <dbReference type="ARBA" id="ARBA00004571"/>
    </source>
</evidence>
<dbReference type="NCBIfam" id="TIGR04057">
    <property type="entry name" value="SusC_RagA_signa"/>
    <property type="match status" value="1"/>
</dbReference>
<dbReference type="NCBIfam" id="TIGR04056">
    <property type="entry name" value="OMP_RagA_SusC"/>
    <property type="match status" value="1"/>
</dbReference>
<keyword evidence="4 8" id="KW-0812">Transmembrane</keyword>
<evidence type="ECO:0000256" key="3">
    <source>
        <dbReference type="ARBA" id="ARBA00022452"/>
    </source>
</evidence>
<proteinExistence type="inferred from homology"/>
<dbReference type="Gene3D" id="2.40.170.20">
    <property type="entry name" value="TonB-dependent receptor, beta-barrel domain"/>
    <property type="match status" value="1"/>
</dbReference>
<dbReference type="Proteomes" id="UP000270673">
    <property type="component" value="Chromosome"/>
</dbReference>
<dbReference type="Gene3D" id="2.170.130.10">
    <property type="entry name" value="TonB-dependent receptor, plug domain"/>
    <property type="match status" value="1"/>
</dbReference>
<keyword evidence="6 8" id="KW-0472">Membrane</keyword>
<reference evidence="13 14" key="1">
    <citation type="submission" date="2018-10" db="EMBL/GenBank/DDBJ databases">
        <title>Butyricimonas faecalis sp. nov., isolated from human faeces and emended description of the genus Butyricimonas.</title>
        <authorList>
            <person name="Le Roy T."/>
            <person name="Van der Smissen P."/>
            <person name="Paquot A."/>
            <person name="Delzenne N."/>
            <person name="Muccioli G."/>
            <person name="Collet J.-F."/>
            <person name="Cani P.D."/>
        </authorList>
    </citation>
    <scope>NUCLEOTIDE SEQUENCE [LARGE SCALE GENOMIC DNA]</scope>
    <source>
        <strain evidence="13 14">H184</strain>
    </source>
</reference>
<comment type="subcellular location">
    <subcellularLocation>
        <location evidence="1 8">Cell outer membrane</location>
        <topology evidence="1 8">Multi-pass membrane protein</topology>
    </subcellularLocation>
</comment>
<dbReference type="SUPFAM" id="SSF49464">
    <property type="entry name" value="Carboxypeptidase regulatory domain-like"/>
    <property type="match status" value="1"/>
</dbReference>
<comment type="similarity">
    <text evidence="8 9">Belongs to the TonB-dependent receptor family.</text>
</comment>
<evidence type="ECO:0000256" key="10">
    <source>
        <dbReference type="SAM" id="SignalP"/>
    </source>
</evidence>
<dbReference type="EMBL" id="CP032819">
    <property type="protein sequence ID" value="AZS30473.1"/>
    <property type="molecule type" value="Genomic_DNA"/>
</dbReference>
<keyword evidence="7 8" id="KW-0998">Cell outer membrane</keyword>
<dbReference type="GO" id="GO:0009279">
    <property type="term" value="C:cell outer membrane"/>
    <property type="evidence" value="ECO:0007669"/>
    <property type="project" value="UniProtKB-SubCell"/>
</dbReference>
<evidence type="ECO:0000256" key="8">
    <source>
        <dbReference type="PROSITE-ProRule" id="PRU01360"/>
    </source>
</evidence>
<feature type="domain" description="TonB-dependent receptor-like beta-barrel" evidence="11">
    <location>
        <begin position="499"/>
        <end position="891"/>
    </location>
</feature>
<keyword evidence="10" id="KW-0732">Signal</keyword>
<keyword evidence="2 8" id="KW-0813">Transport</keyword>
<dbReference type="Pfam" id="PF13715">
    <property type="entry name" value="CarbopepD_reg_2"/>
    <property type="match status" value="1"/>
</dbReference>
<feature type="domain" description="TonB-dependent receptor plug" evidence="12">
    <location>
        <begin position="219"/>
        <end position="342"/>
    </location>
</feature>
<evidence type="ECO:0000256" key="4">
    <source>
        <dbReference type="ARBA" id="ARBA00022692"/>
    </source>
</evidence>
<dbReference type="InterPro" id="IPR012910">
    <property type="entry name" value="Plug_dom"/>
</dbReference>
<name>A0A3Q9IQ94_9BACT</name>
<dbReference type="Pfam" id="PF07715">
    <property type="entry name" value="Plug"/>
    <property type="match status" value="1"/>
</dbReference>
<keyword evidence="3 8" id="KW-1134">Transmembrane beta strand</keyword>
<evidence type="ECO:0000256" key="9">
    <source>
        <dbReference type="RuleBase" id="RU003357"/>
    </source>
</evidence>
<gene>
    <name evidence="13" type="ORF">D8S85_13565</name>
</gene>
<dbReference type="InterPro" id="IPR036942">
    <property type="entry name" value="Beta-barrel_TonB_sf"/>
</dbReference>
<evidence type="ECO:0000256" key="7">
    <source>
        <dbReference type="ARBA" id="ARBA00023237"/>
    </source>
</evidence>
<dbReference type="InterPro" id="IPR008969">
    <property type="entry name" value="CarboxyPept-like_regulatory"/>
</dbReference>
<dbReference type="SUPFAM" id="SSF56935">
    <property type="entry name" value="Porins"/>
    <property type="match status" value="1"/>
</dbReference>
<evidence type="ECO:0000256" key="5">
    <source>
        <dbReference type="ARBA" id="ARBA00023077"/>
    </source>
</evidence>
<dbReference type="InterPro" id="IPR037066">
    <property type="entry name" value="Plug_dom_sf"/>
</dbReference>
<dbReference type="OrthoDB" id="668629at2"/>
<evidence type="ECO:0000256" key="2">
    <source>
        <dbReference type="ARBA" id="ARBA00022448"/>
    </source>
</evidence>
<dbReference type="InterPro" id="IPR023996">
    <property type="entry name" value="TonB-dep_OMP_SusC/RagA"/>
</dbReference>
<dbReference type="InterPro" id="IPR000531">
    <property type="entry name" value="Beta-barrel_TonB"/>
</dbReference>
<evidence type="ECO:0000313" key="13">
    <source>
        <dbReference type="EMBL" id="AZS30473.1"/>
    </source>
</evidence>
<feature type="chain" id="PRO_5018591583" evidence="10">
    <location>
        <begin position="41"/>
        <end position="1115"/>
    </location>
</feature>
<evidence type="ECO:0000259" key="12">
    <source>
        <dbReference type="Pfam" id="PF07715"/>
    </source>
</evidence>